<protein>
    <submittedName>
        <fullName evidence="2">Prepilin-type N-terminal cleavage/methylation domain-containing protein</fullName>
    </submittedName>
</protein>
<dbReference type="InterPro" id="IPR012902">
    <property type="entry name" value="N_methyl_site"/>
</dbReference>
<comment type="caution">
    <text evidence="2">The sequence shown here is derived from an EMBL/GenBank/DDBJ whole genome shotgun (WGS) entry which is preliminary data.</text>
</comment>
<dbReference type="NCBIfam" id="TIGR02532">
    <property type="entry name" value="IV_pilin_GFxxxE"/>
    <property type="match status" value="1"/>
</dbReference>
<accession>A0A166L016</accession>
<keyword evidence="1" id="KW-0812">Transmembrane</keyword>
<dbReference type="NCBIfam" id="NF038303">
    <property type="entry name" value="EPS_HpsB"/>
    <property type="match status" value="1"/>
</dbReference>
<evidence type="ECO:0000256" key="1">
    <source>
        <dbReference type="SAM" id="Phobius"/>
    </source>
</evidence>
<dbReference type="AlphaFoldDB" id="A0A166L016"/>
<dbReference type="EMBL" id="LWAJ01000009">
    <property type="protein sequence ID" value="KZL51742.1"/>
    <property type="molecule type" value="Genomic_DNA"/>
</dbReference>
<dbReference type="OrthoDB" id="468208at2"/>
<evidence type="ECO:0000313" key="2">
    <source>
        <dbReference type="EMBL" id="KZL51742.1"/>
    </source>
</evidence>
<proteinExistence type="predicted"/>
<keyword evidence="1" id="KW-1133">Transmembrane helix</keyword>
<dbReference type="RefSeq" id="WP_063871111.1">
    <property type="nucleotide sequence ID" value="NZ_CAWMRI010000009.1"/>
</dbReference>
<name>A0A166L016_NODSP</name>
<keyword evidence="1" id="KW-0472">Membrane</keyword>
<gene>
    <name evidence="2" type="ORF">A2T98_00600</name>
</gene>
<sequence>MIKLKPQPKTSSSSDSGFTIIESLLGVVVVAILLASISPVLVMSTAMRVQSRRTEKATQAANTFIDGVRIGSIEAPTANKIELDLVTTTNQRTLEENLITLQKMPAPGSATDADLYFVKSDGTICKPFGANDCTKKPDSPFEEFFIQARQIIATDGANDGYRLALRVYRGDVDFSEDLLASDGTNKKTSSVVTAGMGNKQAPAVERTVDISNINTSFGALCQRFGIAKNAAGDNQTCN</sequence>
<dbReference type="Proteomes" id="UP000076555">
    <property type="component" value="Unassembled WGS sequence"/>
</dbReference>
<organism evidence="2 3">
    <name type="scientific">Nodularia spumigena CENA596</name>
    <dbReference type="NCBI Taxonomy" id="1819295"/>
    <lineage>
        <taxon>Bacteria</taxon>
        <taxon>Bacillati</taxon>
        <taxon>Cyanobacteriota</taxon>
        <taxon>Cyanophyceae</taxon>
        <taxon>Nostocales</taxon>
        <taxon>Nodulariaceae</taxon>
        <taxon>Nodularia</taxon>
    </lineage>
</organism>
<reference evidence="2 3" key="1">
    <citation type="submission" date="2016-04" db="EMBL/GenBank/DDBJ databases">
        <title>Draft Genome Assembly of the Bloom-forming Cyanobacterium Nodularia spumigena Strain CENA596 in Shrimp Production Ponds.</title>
        <authorList>
            <person name="Popin R.V."/>
            <person name="Rigonato J."/>
            <person name="Abreu V.A."/>
            <person name="Andreote A.P."/>
            <person name="Silveira S.B."/>
            <person name="Odebrecht C."/>
            <person name="Fiore M.F."/>
        </authorList>
    </citation>
    <scope>NUCLEOTIDE SEQUENCE [LARGE SCALE GENOMIC DNA]</scope>
    <source>
        <strain evidence="2 3">CENA596</strain>
    </source>
</reference>
<evidence type="ECO:0000313" key="3">
    <source>
        <dbReference type="Proteomes" id="UP000076555"/>
    </source>
</evidence>
<feature type="transmembrane region" description="Helical" evidence="1">
    <location>
        <begin position="20"/>
        <end position="43"/>
    </location>
</feature>